<dbReference type="SMART" id="SM00028">
    <property type="entry name" value="TPR"/>
    <property type="match status" value="4"/>
</dbReference>
<dbReference type="SUPFAM" id="SSF48452">
    <property type="entry name" value="TPR-like"/>
    <property type="match status" value="1"/>
</dbReference>
<name>A0A844Y186_9SPHN</name>
<dbReference type="Gene3D" id="1.25.40.10">
    <property type="entry name" value="Tetratricopeptide repeat domain"/>
    <property type="match status" value="1"/>
</dbReference>
<dbReference type="RefSeq" id="WP_160608502.1">
    <property type="nucleotide sequence ID" value="NZ_WTYF01000004.1"/>
</dbReference>
<dbReference type="AlphaFoldDB" id="A0A844Y186"/>
<keyword evidence="3" id="KW-1185">Reference proteome</keyword>
<reference evidence="2 3" key="1">
    <citation type="submission" date="2019-12" db="EMBL/GenBank/DDBJ databases">
        <title>Genomic-based taxomic classification of the family Erythrobacteraceae.</title>
        <authorList>
            <person name="Xu L."/>
        </authorList>
    </citation>
    <scope>NUCLEOTIDE SEQUENCE [LARGE SCALE GENOMIC DNA]</scope>
    <source>
        <strain evidence="2 3">DSM 16225</strain>
    </source>
</reference>
<dbReference type="Proteomes" id="UP000444185">
    <property type="component" value="Unassembled WGS sequence"/>
</dbReference>
<organism evidence="2 3">
    <name type="scientific">Qipengyuania gaetbuli</name>
    <dbReference type="NCBI Taxonomy" id="266952"/>
    <lineage>
        <taxon>Bacteria</taxon>
        <taxon>Pseudomonadati</taxon>
        <taxon>Pseudomonadota</taxon>
        <taxon>Alphaproteobacteria</taxon>
        <taxon>Sphingomonadales</taxon>
        <taxon>Erythrobacteraceae</taxon>
        <taxon>Qipengyuania</taxon>
    </lineage>
</organism>
<evidence type="ECO:0000256" key="1">
    <source>
        <dbReference type="SAM" id="MobiDB-lite"/>
    </source>
</evidence>
<dbReference type="EMBL" id="WTYF01000004">
    <property type="protein sequence ID" value="MXO51801.1"/>
    <property type="molecule type" value="Genomic_DNA"/>
</dbReference>
<dbReference type="OrthoDB" id="7566477at2"/>
<evidence type="ECO:0000313" key="3">
    <source>
        <dbReference type="Proteomes" id="UP000444185"/>
    </source>
</evidence>
<proteinExistence type="predicted"/>
<accession>A0A844Y186</accession>
<dbReference type="InterPro" id="IPR011990">
    <property type="entry name" value="TPR-like_helical_dom_sf"/>
</dbReference>
<comment type="caution">
    <text evidence="2">The sequence shown here is derived from an EMBL/GenBank/DDBJ whole genome shotgun (WGS) entry which is preliminary data.</text>
</comment>
<feature type="region of interest" description="Disordered" evidence="1">
    <location>
        <begin position="256"/>
        <end position="278"/>
    </location>
</feature>
<gene>
    <name evidence="2" type="ORF">GRI42_10855</name>
</gene>
<evidence type="ECO:0000313" key="2">
    <source>
        <dbReference type="EMBL" id="MXO51801.1"/>
    </source>
</evidence>
<protein>
    <submittedName>
        <fullName evidence="2">Tetratricopeptide repeat protein</fullName>
    </submittedName>
</protein>
<dbReference type="Pfam" id="PF13428">
    <property type="entry name" value="TPR_14"/>
    <property type="match status" value="1"/>
</dbReference>
<sequence length="278" mass="29346">MTLLAAPLAILLMQVGPNPTGGGMPGIPDELADRPPREETVDEVKRARLGSCLRQASSTPNEALDYAQRWRETAADELEMAQSAHCLGLALVRLGRTAEAREIFELASAEAPADNLAYAARLTAMAGNAALAGEDLEGALVLLDRAGGQAQAAGDGPLAADLRVDLARVLVRLDRPDDAASALAEAREADGDDPQSWLLSATLSRRMARLGEAQQQIERAALLAPRDPMVGLEAGVIAALSGREADARASFQSVLEVAPDSPQAEQARSYLEQLEPQE</sequence>
<dbReference type="InterPro" id="IPR019734">
    <property type="entry name" value="TPR_rpt"/>
</dbReference>